<name>A0A9E7EN44_9LILI</name>
<dbReference type="Proteomes" id="UP001055439">
    <property type="component" value="Chromosome 10"/>
</dbReference>
<sequence>MLQSAVPPRAPLVAGALRAGAGWQPRHPRRQRCPRLLVHAARVRQVVRAVEPTRRRPRCISSLDARYGGDRDDDDNPDHARP</sequence>
<evidence type="ECO:0000313" key="3">
    <source>
        <dbReference type="Proteomes" id="UP001055439"/>
    </source>
</evidence>
<reference evidence="2" key="1">
    <citation type="submission" date="2022-05" db="EMBL/GenBank/DDBJ databases">
        <title>The Musa troglodytarum L. genome provides insights into the mechanism of non-climacteric behaviour and enrichment of carotenoids.</title>
        <authorList>
            <person name="Wang J."/>
        </authorList>
    </citation>
    <scope>NUCLEOTIDE SEQUENCE</scope>
    <source>
        <tissue evidence="2">Leaf</tissue>
    </source>
</reference>
<dbReference type="EMBL" id="CP097503">
    <property type="protein sequence ID" value="URD80710.1"/>
    <property type="molecule type" value="Genomic_DNA"/>
</dbReference>
<organism evidence="2 3">
    <name type="scientific">Musa troglodytarum</name>
    <name type="common">fe'i banana</name>
    <dbReference type="NCBI Taxonomy" id="320322"/>
    <lineage>
        <taxon>Eukaryota</taxon>
        <taxon>Viridiplantae</taxon>
        <taxon>Streptophyta</taxon>
        <taxon>Embryophyta</taxon>
        <taxon>Tracheophyta</taxon>
        <taxon>Spermatophyta</taxon>
        <taxon>Magnoliopsida</taxon>
        <taxon>Liliopsida</taxon>
        <taxon>Zingiberales</taxon>
        <taxon>Musaceae</taxon>
        <taxon>Musa</taxon>
    </lineage>
</organism>
<protein>
    <submittedName>
        <fullName evidence="2">Uncharacterized protein</fullName>
    </submittedName>
</protein>
<keyword evidence="3" id="KW-1185">Reference proteome</keyword>
<evidence type="ECO:0000256" key="1">
    <source>
        <dbReference type="SAM" id="MobiDB-lite"/>
    </source>
</evidence>
<dbReference type="AlphaFoldDB" id="A0A9E7EN44"/>
<feature type="region of interest" description="Disordered" evidence="1">
    <location>
        <begin position="51"/>
        <end position="82"/>
    </location>
</feature>
<proteinExistence type="predicted"/>
<accession>A0A9E7EN44</accession>
<evidence type="ECO:0000313" key="2">
    <source>
        <dbReference type="EMBL" id="URD80710.1"/>
    </source>
</evidence>
<gene>
    <name evidence="2" type="ORF">MUK42_01978</name>
</gene>